<organism evidence="5">
    <name type="scientific">Cryptomonas curvata</name>
    <dbReference type="NCBI Taxonomy" id="233186"/>
    <lineage>
        <taxon>Eukaryota</taxon>
        <taxon>Cryptophyceae</taxon>
        <taxon>Cryptomonadales</taxon>
        <taxon>Cryptomonadaceae</taxon>
        <taxon>Cryptomonas</taxon>
    </lineage>
</organism>
<feature type="coiled-coil region" evidence="1">
    <location>
        <begin position="163"/>
        <end position="267"/>
    </location>
</feature>
<dbReference type="PANTHER" id="PTHR23159:SF31">
    <property type="entry name" value="CENTROSOME-ASSOCIATED PROTEIN CEP250 ISOFORM X1"/>
    <property type="match status" value="1"/>
</dbReference>
<feature type="coiled-coil region" evidence="1">
    <location>
        <begin position="975"/>
        <end position="1002"/>
    </location>
</feature>
<name>A0A7S0MM60_9CRYP</name>
<reference evidence="5" key="1">
    <citation type="submission" date="2021-01" db="EMBL/GenBank/DDBJ databases">
        <authorList>
            <person name="Corre E."/>
            <person name="Pelletier E."/>
            <person name="Niang G."/>
            <person name="Scheremetjew M."/>
            <person name="Finn R."/>
            <person name="Kale V."/>
            <person name="Holt S."/>
            <person name="Cochrane G."/>
            <person name="Meng A."/>
            <person name="Brown T."/>
            <person name="Cohen L."/>
        </authorList>
    </citation>
    <scope>NUCLEOTIDE SEQUENCE</scope>
    <source>
        <strain evidence="5">CCAP979/52</strain>
    </source>
</reference>
<keyword evidence="1" id="KW-0175">Coiled coil</keyword>
<feature type="compositionally biased region" description="Basic and acidic residues" evidence="2">
    <location>
        <begin position="1393"/>
        <end position="1404"/>
    </location>
</feature>
<dbReference type="PROSITE" id="PS50106">
    <property type="entry name" value="PDZ"/>
    <property type="match status" value="1"/>
</dbReference>
<feature type="coiled-coil region" evidence="1">
    <location>
        <begin position="765"/>
        <end position="813"/>
    </location>
</feature>
<feature type="coiled-coil region" evidence="1">
    <location>
        <begin position="292"/>
        <end position="358"/>
    </location>
</feature>
<evidence type="ECO:0000259" key="3">
    <source>
        <dbReference type="PROSITE" id="PS50004"/>
    </source>
</evidence>
<feature type="compositionally biased region" description="Polar residues" evidence="2">
    <location>
        <begin position="1382"/>
        <end position="1392"/>
    </location>
</feature>
<evidence type="ECO:0008006" key="6">
    <source>
        <dbReference type="Google" id="ProtNLM"/>
    </source>
</evidence>
<dbReference type="InterPro" id="IPR001478">
    <property type="entry name" value="PDZ"/>
</dbReference>
<protein>
    <recommendedName>
        <fullName evidence="6">C2 domain-containing protein</fullName>
    </recommendedName>
</protein>
<evidence type="ECO:0000259" key="4">
    <source>
        <dbReference type="PROSITE" id="PS50106"/>
    </source>
</evidence>
<dbReference type="InterPro" id="IPR036034">
    <property type="entry name" value="PDZ_sf"/>
</dbReference>
<gene>
    <name evidence="5" type="ORF">CCUR1050_LOCUS21590</name>
</gene>
<dbReference type="InterPro" id="IPR000008">
    <property type="entry name" value="C2_dom"/>
</dbReference>
<sequence>MSGQTVPRQLLDDANSAVEKLKRKLEEATVQGRKEMDAALQSITSQLKTLQSQQKSTEEQLYRSMQREKELGQQLTESDLKSTIISKLRNENSDLQRAMDDLTKKLDATGTKDSEVDKLLEQTRTLREEIDSIHSEYERKEMNLKKIHAQERSKSEESEIARVSEKTKRVEALSESLSSAEATISAQSEEIKSLKHSIELAASFADLSKREIEKLQLQIIGLQRDLTKSQQDLADQIAEASSLKSALEELTRKLVDSEKNYSAQQILIIESTRNLEAKERALYASETALKQNESSKIEVVNLQDQLEDARRKLMEATAELKRSDTNAKIIRDQLRDELRRSEIENQQLRESLRKEHEVTESKIREQACRVDEQLFQRQRVEAAASKREEALLKRIQLLESELESIRSSSVSELQHHKVLDEMKLDREQHLEKIRQAYEEVRSVQEQHRVTIARLEARATHAEEAATESQVTSQLLEKKLREAEKAVLMERTHCQHAAEQVKFLLGSTGSNLNKPVSDPTKLAKAALAIADSSLDECEEAMLKVLEEVDSVDSKKRPGTEHWQRAALGIVLNDVRVEATVPGSPACTCGLIEQLDEVLMVDGQRVDGDMAMAALRGDDEIGAVVSILLRKASTGEVYNVYLPRIEIDTVKLRQGIFEDLLSLHSEALHAIKRDDLALFADRLAKIEEDFKQLDKSNLAIQQRLSMQVGALKDGLNIAVNKCKAAILHMDATHQQVHMLQFMTEAELREQIASASGDDEQNLNGSKQAILQQQIQELEGSLKALQEELSSTQMLRREALEQVDRCRFKTQELEEKVFFFQQGQRSMRETVAILEDQLAESVADVLEHPFTVALTIQQEYDSTICNAESRLGFESRLRDDVSSSLQIPKSLVNVLSYHRGSIIAEVKLSSCISENSSDALRTGKMLAIELVKQVEERTGCIQDGLVGSLIVAAEMHGPISESTVKAFKASALERERDLLRKDDELRSLREMLSDHQAKIQAMLRERDVDKKEQKESMETLKCSLIEKQKQDITKILEQARLKSKKELDASSARWKEQYENEMQTLEKEHRIELQRSCQNLSLAESEIEAFKDRIYNLEVALSNAKQEARLANEALRLLQEEFNRFRRKCEQVEEIIVAELKGCVMNLNNVESEMGFFHACHMRAMSIASSLQIGSSSSSSVAAVKDDVDRSKEMVQTMQSDIYTLRAQLQALTSFSYSDPFFVSEQLAESVALLANHAASSKKPLKLHSDTNDFYRRKDTQISNLGVLDGNLETSTSKLISGSPQRSLKCQIDPEVGFQSTLSAIKPPTNASNSSSLDLADESKIRFSAQNGEGDGNVQHSYRGNMIRDTRMREQARPAFDGVNRKHSWGNVEIVQGRQQEFQYPSALTVTPQSERSVETNRPEVKQHPVAPAKPQASAPPRESSFLKIILRGARDLPQTGNGFHDQEYFVCISVFHHLTQMDYVSHRVDYVQERSEECGILKDRHHESQIFRFKPQFRSQTKICTTNPKWDEQVYLTETHSLLPVIQDDEIRMSTWLLRSGSMNKIDGKTLVVLLTIHSSGNKTFNGPIGKVSIIVKSGTESNQWHSIISEGGAVVKGGDGKQSAVQLQISYFEKEIETPLC</sequence>
<accession>A0A7S0MM60</accession>
<proteinExistence type="predicted"/>
<dbReference type="PANTHER" id="PTHR23159">
    <property type="entry name" value="CENTROSOMAL PROTEIN 2"/>
    <property type="match status" value="1"/>
</dbReference>
<evidence type="ECO:0000256" key="2">
    <source>
        <dbReference type="SAM" id="MobiDB-lite"/>
    </source>
</evidence>
<feature type="coiled-coil region" evidence="1">
    <location>
        <begin position="388"/>
        <end position="446"/>
    </location>
</feature>
<dbReference type="EMBL" id="HBEZ01039234">
    <property type="protein sequence ID" value="CAD8643905.1"/>
    <property type="molecule type" value="Transcribed_RNA"/>
</dbReference>
<evidence type="ECO:0000256" key="1">
    <source>
        <dbReference type="SAM" id="Coils"/>
    </source>
</evidence>
<evidence type="ECO:0000313" key="5">
    <source>
        <dbReference type="EMBL" id="CAD8643905.1"/>
    </source>
</evidence>
<feature type="coiled-coil region" evidence="1">
    <location>
        <begin position="1052"/>
        <end position="1132"/>
    </location>
</feature>
<feature type="coiled-coil region" evidence="1">
    <location>
        <begin position="85"/>
        <end position="136"/>
    </location>
</feature>
<feature type="domain" description="PDZ" evidence="4">
    <location>
        <begin position="549"/>
        <end position="631"/>
    </location>
</feature>
<feature type="region of interest" description="Disordered" evidence="2">
    <location>
        <begin position="1382"/>
        <end position="1419"/>
    </location>
</feature>
<feature type="coiled-coil region" evidence="1">
    <location>
        <begin position="11"/>
        <end position="60"/>
    </location>
</feature>
<feature type="domain" description="C2" evidence="3">
    <location>
        <begin position="1408"/>
        <end position="1567"/>
    </location>
</feature>
<dbReference type="SUPFAM" id="SSF50156">
    <property type="entry name" value="PDZ domain-like"/>
    <property type="match status" value="1"/>
</dbReference>
<dbReference type="PROSITE" id="PS50004">
    <property type="entry name" value="C2"/>
    <property type="match status" value="1"/>
</dbReference>